<dbReference type="Proteomes" id="UP000035016">
    <property type="component" value="Chromosome Chromosome"/>
</dbReference>
<feature type="domain" description="HTH cro/C1-type" evidence="1">
    <location>
        <begin position="66"/>
        <end position="92"/>
    </location>
</feature>
<dbReference type="SUPFAM" id="SSF47413">
    <property type="entry name" value="lambda repressor-like DNA-binding domains"/>
    <property type="match status" value="1"/>
</dbReference>
<reference evidence="2 3" key="1">
    <citation type="submission" date="2015-02" db="EMBL/GenBank/DDBJ databases">
        <authorList>
            <person name="Gomez-Escribano P.J."/>
        </authorList>
    </citation>
    <scope>NUCLEOTIDE SEQUENCE [LARGE SCALE GENOMIC DNA]</scope>
    <source>
        <strain evidence="3">C34 (DSM 42122 / NRRL B-24963)</strain>
    </source>
</reference>
<dbReference type="GO" id="GO:0003677">
    <property type="term" value="F:DNA binding"/>
    <property type="evidence" value="ECO:0007669"/>
    <property type="project" value="InterPro"/>
</dbReference>
<dbReference type="Pfam" id="PF13384">
    <property type="entry name" value="HTH_23"/>
    <property type="match status" value="1"/>
</dbReference>
<protein>
    <submittedName>
        <fullName evidence="2">Hypothetical C</fullName>
    </submittedName>
</protein>
<gene>
    <name evidence="2" type="primary">sle_00650</name>
</gene>
<sequence>MEITGLCLQAARPVLGGMDDSTPPPASRPGKIRAALARAEQAMFARPAPKSAKAQMKFLHTRAKGSVKALAERLGVSRSTVQRYLTGTSTKPH</sequence>
<dbReference type="AlphaFoldDB" id="A0A0F7VQ55"/>
<dbReference type="KEGG" id="sle:sle_00650"/>
<dbReference type="EMBL" id="LN831790">
    <property type="protein sequence ID" value="CQR59527.1"/>
    <property type="molecule type" value="Genomic_DNA"/>
</dbReference>
<evidence type="ECO:0000259" key="1">
    <source>
        <dbReference type="PROSITE" id="PS50943"/>
    </source>
</evidence>
<accession>A0A0F7VQ55</accession>
<name>A0A0F7VQ55_STRLW</name>
<dbReference type="PROSITE" id="PS50943">
    <property type="entry name" value="HTH_CROC1"/>
    <property type="match status" value="1"/>
</dbReference>
<evidence type="ECO:0000313" key="2">
    <source>
        <dbReference type="EMBL" id="CQR59527.1"/>
    </source>
</evidence>
<evidence type="ECO:0000313" key="3">
    <source>
        <dbReference type="Proteomes" id="UP000035016"/>
    </source>
</evidence>
<proteinExistence type="predicted"/>
<dbReference type="InterPro" id="IPR001387">
    <property type="entry name" value="Cro/C1-type_HTH"/>
</dbReference>
<dbReference type="InterPro" id="IPR010982">
    <property type="entry name" value="Lambda_DNA-bd_dom_sf"/>
</dbReference>
<organism evidence="2 3">
    <name type="scientific">Streptomyces leeuwenhoekii</name>
    <dbReference type="NCBI Taxonomy" id="1437453"/>
    <lineage>
        <taxon>Bacteria</taxon>
        <taxon>Bacillati</taxon>
        <taxon>Actinomycetota</taxon>
        <taxon>Actinomycetes</taxon>
        <taxon>Kitasatosporales</taxon>
        <taxon>Streptomycetaceae</taxon>
        <taxon>Streptomyces</taxon>
    </lineage>
</organism>
<dbReference type="CDD" id="cd00093">
    <property type="entry name" value="HTH_XRE"/>
    <property type="match status" value="1"/>
</dbReference>